<keyword evidence="8" id="KW-0539">Nucleus</keyword>
<dbReference type="Gene3D" id="4.10.280.10">
    <property type="entry name" value="Helix-loop-helix DNA-binding domain"/>
    <property type="match status" value="1"/>
</dbReference>
<keyword evidence="7" id="KW-0804">Transcription</keyword>
<evidence type="ECO:0000256" key="4">
    <source>
        <dbReference type="ARBA" id="ARBA00023015"/>
    </source>
</evidence>
<dbReference type="AlphaFoldDB" id="A0A315VUR4"/>
<dbReference type="Pfam" id="PF08778">
    <property type="entry name" value="HIF-1a_CTAD"/>
    <property type="match status" value="1"/>
</dbReference>
<dbReference type="GO" id="GO:0071456">
    <property type="term" value="P:cellular response to hypoxia"/>
    <property type="evidence" value="ECO:0007669"/>
    <property type="project" value="TreeGrafter"/>
</dbReference>
<dbReference type="InterPro" id="IPR013767">
    <property type="entry name" value="PAS_fold"/>
</dbReference>
<evidence type="ECO:0000256" key="6">
    <source>
        <dbReference type="ARBA" id="ARBA00023159"/>
    </source>
</evidence>
<dbReference type="PROSITE" id="PS50888">
    <property type="entry name" value="BHLH"/>
    <property type="match status" value="1"/>
</dbReference>
<feature type="domain" description="PAS" evidence="12">
    <location>
        <begin position="170"/>
        <end position="235"/>
    </location>
</feature>
<dbReference type="SMART" id="SM00086">
    <property type="entry name" value="PAC"/>
    <property type="match status" value="1"/>
</dbReference>
<dbReference type="FunFam" id="4.10.280.10:FF:000076">
    <property type="entry name" value="hypoxia-inducible factor 3-alpha isoform X1"/>
    <property type="match status" value="1"/>
</dbReference>
<feature type="modified residue" description="(3S)-3-hydroxyasparagine" evidence="10">
    <location>
        <position position="931"/>
    </location>
</feature>
<evidence type="ECO:0000256" key="2">
    <source>
        <dbReference type="ARBA" id="ARBA00022737"/>
    </source>
</evidence>
<evidence type="ECO:0000256" key="5">
    <source>
        <dbReference type="ARBA" id="ARBA00023125"/>
    </source>
</evidence>
<dbReference type="Pfam" id="PF11413">
    <property type="entry name" value="HIF-1"/>
    <property type="match status" value="1"/>
</dbReference>
<feature type="domain" description="PAS" evidence="12">
    <location>
        <begin position="336"/>
        <end position="387"/>
    </location>
</feature>
<keyword evidence="3" id="KW-0832">Ubl conjugation</keyword>
<dbReference type="InterPro" id="IPR021537">
    <property type="entry name" value="HIF_alpha-like"/>
</dbReference>
<dbReference type="InterPro" id="IPR035965">
    <property type="entry name" value="PAS-like_dom_sf"/>
</dbReference>
<dbReference type="Gene3D" id="3.30.450.20">
    <property type="entry name" value="PAS domain"/>
    <property type="match status" value="2"/>
</dbReference>
<dbReference type="InterPro" id="IPR001610">
    <property type="entry name" value="PAC"/>
</dbReference>
<feature type="domain" description="BHLH" evidence="13">
    <location>
        <begin position="104"/>
        <end position="157"/>
    </location>
</feature>
<evidence type="ECO:0000256" key="9">
    <source>
        <dbReference type="ARBA" id="ARBA00023278"/>
    </source>
</evidence>
<organism evidence="14 15">
    <name type="scientific">Gambusia affinis</name>
    <name type="common">Western mosquitofish</name>
    <name type="synonym">Heterandria affinis</name>
    <dbReference type="NCBI Taxonomy" id="33528"/>
    <lineage>
        <taxon>Eukaryota</taxon>
        <taxon>Metazoa</taxon>
        <taxon>Chordata</taxon>
        <taxon>Craniata</taxon>
        <taxon>Vertebrata</taxon>
        <taxon>Euteleostomi</taxon>
        <taxon>Actinopterygii</taxon>
        <taxon>Neopterygii</taxon>
        <taxon>Teleostei</taxon>
        <taxon>Neoteleostei</taxon>
        <taxon>Acanthomorphata</taxon>
        <taxon>Ovalentaria</taxon>
        <taxon>Atherinomorphae</taxon>
        <taxon>Cyprinodontiformes</taxon>
        <taxon>Poeciliidae</taxon>
        <taxon>Poeciliinae</taxon>
        <taxon>Gambusia</taxon>
    </lineage>
</organism>
<evidence type="ECO:0000313" key="14">
    <source>
        <dbReference type="EMBL" id="PWA27274.1"/>
    </source>
</evidence>
<dbReference type="FunFam" id="3.30.450.20:FF:000005">
    <property type="entry name" value="Hypoxia-inducible factor 1 subunit alpha"/>
    <property type="match status" value="1"/>
</dbReference>
<keyword evidence="9" id="KW-0379">Hydroxylation</keyword>
<dbReference type="GO" id="GO:0000981">
    <property type="term" value="F:DNA-binding transcription factor activity, RNA polymerase II-specific"/>
    <property type="evidence" value="ECO:0007669"/>
    <property type="project" value="TreeGrafter"/>
</dbReference>
<dbReference type="GO" id="GO:0000977">
    <property type="term" value="F:RNA polymerase II transcription regulatory region sequence-specific DNA binding"/>
    <property type="evidence" value="ECO:0007669"/>
    <property type="project" value="TreeGrafter"/>
</dbReference>
<dbReference type="PROSITE" id="PS50112">
    <property type="entry name" value="PAS"/>
    <property type="match status" value="2"/>
</dbReference>
<dbReference type="FunFam" id="3.30.450.20:FF:000015">
    <property type="entry name" value="Hypoxia-inducible factor 1-alpha isoform 1"/>
    <property type="match status" value="1"/>
</dbReference>
<keyword evidence="4" id="KW-0805">Transcription regulation</keyword>
<name>A0A315VUR4_GAMAF</name>
<comment type="subcellular location">
    <subcellularLocation>
        <location evidence="1">Nucleus</location>
    </subcellularLocation>
</comment>
<keyword evidence="6" id="KW-0010">Activator</keyword>
<dbReference type="InterPro" id="IPR013655">
    <property type="entry name" value="PAS_fold_3"/>
</dbReference>
<feature type="modified residue" description="4-hydroxyproline" evidence="10">
    <location>
        <position position="633"/>
    </location>
</feature>
<dbReference type="InterPro" id="IPR036638">
    <property type="entry name" value="HLH_DNA-bd_sf"/>
</dbReference>
<feature type="compositionally biased region" description="Basic and acidic residues" evidence="11">
    <location>
        <begin position="101"/>
        <end position="114"/>
    </location>
</feature>
<evidence type="ECO:0000256" key="7">
    <source>
        <dbReference type="ARBA" id="ARBA00023163"/>
    </source>
</evidence>
<evidence type="ECO:0000259" key="12">
    <source>
        <dbReference type="PROSITE" id="PS50112"/>
    </source>
</evidence>
<evidence type="ECO:0000259" key="13">
    <source>
        <dbReference type="PROSITE" id="PS50888"/>
    </source>
</evidence>
<proteinExistence type="predicted"/>
<feature type="region of interest" description="Disordered" evidence="11">
    <location>
        <begin position="65"/>
        <end position="114"/>
    </location>
</feature>
<dbReference type="CDD" id="cd00130">
    <property type="entry name" value="PAS"/>
    <property type="match status" value="2"/>
</dbReference>
<dbReference type="PANTHER" id="PTHR23043:SF8">
    <property type="entry name" value="ENDOTHELIAL PAS DOMAIN-CONTAINING PROTEIN 1"/>
    <property type="match status" value="1"/>
</dbReference>
<dbReference type="GO" id="GO:0046983">
    <property type="term" value="F:protein dimerization activity"/>
    <property type="evidence" value="ECO:0007669"/>
    <property type="project" value="InterPro"/>
</dbReference>
<dbReference type="InterPro" id="IPR011598">
    <property type="entry name" value="bHLH_dom"/>
</dbReference>
<evidence type="ECO:0000256" key="8">
    <source>
        <dbReference type="ARBA" id="ARBA00023242"/>
    </source>
</evidence>
<feature type="region of interest" description="Disordered" evidence="11">
    <location>
        <begin position="685"/>
        <end position="715"/>
    </location>
</feature>
<dbReference type="GO" id="GO:0005634">
    <property type="term" value="C:nucleus"/>
    <property type="evidence" value="ECO:0007669"/>
    <property type="project" value="UniProtKB-SubCell"/>
</dbReference>
<dbReference type="Pfam" id="PF23171">
    <property type="entry name" value="bHLH_HIF1A"/>
    <property type="match status" value="1"/>
</dbReference>
<dbReference type="InterPro" id="IPR014887">
    <property type="entry name" value="HIF-1_CTAD"/>
</dbReference>
<evidence type="ECO:0000256" key="11">
    <source>
        <dbReference type="SAM" id="MobiDB-lite"/>
    </source>
</evidence>
<feature type="compositionally biased region" description="Low complexity" evidence="11">
    <location>
        <begin position="573"/>
        <end position="587"/>
    </location>
</feature>
<dbReference type="Pfam" id="PF08447">
    <property type="entry name" value="PAS_3"/>
    <property type="match status" value="1"/>
</dbReference>
<dbReference type="EMBL" id="NHOQ01001038">
    <property type="protein sequence ID" value="PWA27274.1"/>
    <property type="molecule type" value="Genomic_DNA"/>
</dbReference>
<dbReference type="SMART" id="SM00091">
    <property type="entry name" value="PAS"/>
    <property type="match status" value="2"/>
</dbReference>
<evidence type="ECO:0000256" key="10">
    <source>
        <dbReference type="PIRSR" id="PIRSR621537-50"/>
    </source>
</evidence>
<dbReference type="Proteomes" id="UP000250572">
    <property type="component" value="Unassembled WGS sequence"/>
</dbReference>
<protein>
    <submittedName>
        <fullName evidence="14">Uncharacterized protein</fullName>
    </submittedName>
</protein>
<feature type="modified residue" description="4-hydroxyproline" evidence="10">
    <location>
        <position position="491"/>
    </location>
</feature>
<keyword evidence="15" id="KW-1185">Reference proteome</keyword>
<reference evidence="14 15" key="1">
    <citation type="journal article" date="2018" name="G3 (Bethesda)">
        <title>A High-Quality Reference Genome for the Invasive Mosquitofish Gambusia affinis Using a Chicago Library.</title>
        <authorList>
            <person name="Hoffberg S.L."/>
            <person name="Troendle N.J."/>
            <person name="Glenn T.C."/>
            <person name="Mahmud O."/>
            <person name="Louha S."/>
            <person name="Chalopin D."/>
            <person name="Bennetzen J.L."/>
            <person name="Mauricio R."/>
        </authorList>
    </citation>
    <scope>NUCLEOTIDE SEQUENCE [LARGE SCALE GENOMIC DNA]</scope>
    <source>
        <strain evidence="14">NE01/NJP1002.9</strain>
        <tissue evidence="14">Muscle</tissue>
    </source>
</reference>
<gene>
    <name evidence="14" type="ORF">CCH79_00018324</name>
</gene>
<dbReference type="Pfam" id="PF00989">
    <property type="entry name" value="PAS"/>
    <property type="match status" value="1"/>
</dbReference>
<feature type="compositionally biased region" description="Low complexity" evidence="11">
    <location>
        <begin position="687"/>
        <end position="698"/>
    </location>
</feature>
<feature type="compositionally biased region" description="Basic and acidic residues" evidence="11">
    <location>
        <begin position="68"/>
        <end position="81"/>
    </location>
</feature>
<feature type="region of interest" description="Disordered" evidence="11">
    <location>
        <begin position="29"/>
        <end position="48"/>
    </location>
</feature>
<keyword evidence="5" id="KW-0238">DNA-binding</keyword>
<dbReference type="STRING" id="33528.ENSGAFP00000018600"/>
<dbReference type="SUPFAM" id="SSF55785">
    <property type="entry name" value="PYP-like sensor domain (PAS domain)"/>
    <property type="match status" value="2"/>
</dbReference>
<evidence type="ECO:0000256" key="3">
    <source>
        <dbReference type="ARBA" id="ARBA00022843"/>
    </source>
</evidence>
<dbReference type="SUPFAM" id="SSF47459">
    <property type="entry name" value="HLH, helix-loop-helix DNA-binding domain"/>
    <property type="match status" value="1"/>
</dbReference>
<dbReference type="PANTHER" id="PTHR23043">
    <property type="entry name" value="HYPOXIA-INDUCIBLE FACTOR 1 ALPHA"/>
    <property type="match status" value="1"/>
</dbReference>
<dbReference type="SMART" id="SM00353">
    <property type="entry name" value="HLH"/>
    <property type="match status" value="1"/>
</dbReference>
<feature type="region of interest" description="Disordered" evidence="11">
    <location>
        <begin position="548"/>
        <end position="591"/>
    </location>
</feature>
<accession>A0A315VUR4</accession>
<keyword evidence="2" id="KW-0677">Repeat</keyword>
<evidence type="ECO:0000256" key="1">
    <source>
        <dbReference type="ARBA" id="ARBA00004123"/>
    </source>
</evidence>
<comment type="caution">
    <text evidence="14">The sequence shown here is derived from an EMBL/GenBank/DDBJ whole genome shotgun (WGS) entry which is preliminary data.</text>
</comment>
<sequence length="954" mass="105836">MNEGVKMKLSRHIQQVSISSCLRQASTETQRSVLNGSRQVNPSHQLSSAESLQIRGCRVFPRKLAKPSGRDAEAIHRRSTEPGKPPPTLKDFFLMPSDASSSERRKEKSRDAARCRRSKETEVFYELAHQLPLPHSVSSHLDKASIMRLAISFLRTRKLLTTSHSSCDGEEDRLMDNLYLKSLEGFVTVVTSDGDMIFLSENINKFIGLTQVELTGHSIFDFTHPCDHEEIRENLSLKSAGSFRKKGKDQSTERDFFMRMKCTVTNRGRTVNLKSASWKVLHCTGQLKMYDGCPSRVLCSYKEPPLTCAILMCEPIPHPSNIDAPLDSRTFLSRHSMDMKFMYCDEKVTELMGYTPEDLLGRSVYEFYHALDSDSVTKSHHNLCSKGQAVSSQYRMLAKNGGYIWVETQGTVIYNSRNSQPQCIVCINYVLRSDVEEKSIIFSLEQTEALFKSPNMSSFFTIEGASMNAETGASLYKKFKTEPEDLAQLAPTPGDTIVSLDFDRTEFEESQQPAPFIPVSSSPMPPPGPLCWTIESQKPAPVATAQTLVPAPGDPPNRARAFTVQQNPPPGSATPSLSSCSTPSSPGDYYSSVESDLKVELTEKLFALETEGNDSTVHAEEDLSDLDLETLAPYIPMDGEDFQLNPIIPESEPQEAAQAGSLGSLCNLSIHQSCNNVASLFQPLTSPQPQNRYQPQPQASWATDGRRGSNQNAMETRQRSCMMIPIQNPPFRGLAGTPLSSMQWPPDPIITYQHRQHPPKACLIDDMLGGEQPSCQQNTSHLVHKQKSIDNFVQAYKDLDPGRVATNNSIKRSFNQMALGERKLTDAIWKKMRGDGCMDRSLSTGSLTESATMGRMIPGLGSMCPASLQQHRTSRYPGAGISGPNEKPFSRKSCSNTEYNVMSSGMASRLLGPSFEPSCLPQLTRYDCEVNVPLQGNLHLLQGCDLLRALDQST</sequence>
<evidence type="ECO:0000313" key="15">
    <source>
        <dbReference type="Proteomes" id="UP000250572"/>
    </source>
</evidence>
<dbReference type="InterPro" id="IPR000014">
    <property type="entry name" value="PAS"/>
</dbReference>
<dbReference type="NCBIfam" id="TIGR00229">
    <property type="entry name" value="sensory_box"/>
    <property type="match status" value="1"/>
</dbReference>